<reference evidence="1" key="1">
    <citation type="submission" date="2014-11" db="EMBL/GenBank/DDBJ databases">
        <authorList>
            <person name="Amaro Gonzalez C."/>
        </authorList>
    </citation>
    <scope>NUCLEOTIDE SEQUENCE</scope>
</reference>
<accession>A0A0E9WKW5</accession>
<protein>
    <submittedName>
        <fullName evidence="1">Uncharacterized protein</fullName>
    </submittedName>
</protein>
<proteinExistence type="predicted"/>
<name>A0A0E9WKW5_ANGAN</name>
<organism evidence="1">
    <name type="scientific">Anguilla anguilla</name>
    <name type="common">European freshwater eel</name>
    <name type="synonym">Muraena anguilla</name>
    <dbReference type="NCBI Taxonomy" id="7936"/>
    <lineage>
        <taxon>Eukaryota</taxon>
        <taxon>Metazoa</taxon>
        <taxon>Chordata</taxon>
        <taxon>Craniata</taxon>
        <taxon>Vertebrata</taxon>
        <taxon>Euteleostomi</taxon>
        <taxon>Actinopterygii</taxon>
        <taxon>Neopterygii</taxon>
        <taxon>Teleostei</taxon>
        <taxon>Anguilliformes</taxon>
        <taxon>Anguillidae</taxon>
        <taxon>Anguilla</taxon>
    </lineage>
</organism>
<dbReference type="EMBL" id="GBXM01018459">
    <property type="protein sequence ID" value="JAH90118.1"/>
    <property type="molecule type" value="Transcribed_RNA"/>
</dbReference>
<reference evidence="1" key="2">
    <citation type="journal article" date="2015" name="Fish Shellfish Immunol.">
        <title>Early steps in the European eel (Anguilla anguilla)-Vibrio vulnificus interaction in the gills: Role of the RtxA13 toxin.</title>
        <authorList>
            <person name="Callol A."/>
            <person name="Pajuelo D."/>
            <person name="Ebbesson L."/>
            <person name="Teles M."/>
            <person name="MacKenzie S."/>
            <person name="Amaro C."/>
        </authorList>
    </citation>
    <scope>NUCLEOTIDE SEQUENCE</scope>
</reference>
<evidence type="ECO:0000313" key="1">
    <source>
        <dbReference type="EMBL" id="JAH90118.1"/>
    </source>
</evidence>
<dbReference type="AlphaFoldDB" id="A0A0E9WKW5"/>
<sequence>MPQYNKTIKIQTEICNPTPMVSPHTSNSQYDSANWMKVLQNLSKCLLFFLMESIRMQSDVFVHVSIRTGISIILQFCKVISQEPANADQKQLPMNTGLHWGSAVQGIVNHRSAPAR</sequence>